<dbReference type="AlphaFoldDB" id="A0AAW4RM61"/>
<name>A0AAW4RM61_XANCI</name>
<dbReference type="Proteomes" id="UP000825388">
    <property type="component" value="Unassembled WGS sequence"/>
</dbReference>
<organism evidence="1 2">
    <name type="scientific">Xanthomonas citri pv. sesbaniae</name>
    <dbReference type="NCBI Taxonomy" id="473425"/>
    <lineage>
        <taxon>Bacteria</taxon>
        <taxon>Pseudomonadati</taxon>
        <taxon>Pseudomonadota</taxon>
        <taxon>Gammaproteobacteria</taxon>
        <taxon>Lysobacterales</taxon>
        <taxon>Lysobacteraceae</taxon>
        <taxon>Xanthomonas</taxon>
    </lineage>
</organism>
<dbReference type="EMBL" id="LOKL01000020">
    <property type="protein sequence ID" value="MBZ3923078.1"/>
    <property type="molecule type" value="Genomic_DNA"/>
</dbReference>
<gene>
    <name evidence="1" type="ORF">Xseb_22530</name>
</gene>
<reference evidence="1" key="1">
    <citation type="submission" date="2015-12" db="EMBL/GenBank/DDBJ databases">
        <authorList>
            <person name="Bansal K."/>
            <person name="Midha S."/>
            <person name="Patil P.B."/>
        </authorList>
    </citation>
    <scope>NUCLEOTIDE SEQUENCE</scope>
    <source>
        <strain evidence="1">LMG867</strain>
    </source>
</reference>
<protein>
    <submittedName>
        <fullName evidence="1">Uncharacterized protein</fullName>
    </submittedName>
</protein>
<evidence type="ECO:0000313" key="2">
    <source>
        <dbReference type="Proteomes" id="UP000825388"/>
    </source>
</evidence>
<accession>A0AAW4RM61</accession>
<feature type="non-terminal residue" evidence="1">
    <location>
        <position position="1"/>
    </location>
</feature>
<sequence>RWWGKWHRLYGGGGVVEAVLPYLLDPIRAGIGGQNTPSPRRCHLTQLRQRVLTVLGAAPIDGIGDLLIGRVRIGEAVVDQVIGNDG</sequence>
<evidence type="ECO:0000313" key="1">
    <source>
        <dbReference type="EMBL" id="MBZ3923078.1"/>
    </source>
</evidence>
<comment type="caution">
    <text evidence="1">The sequence shown here is derived from an EMBL/GenBank/DDBJ whole genome shotgun (WGS) entry which is preliminary data.</text>
</comment>
<proteinExistence type="predicted"/>